<name>A0ABR0QTZ7_GOSAR</name>
<keyword evidence="3" id="KW-1185">Reference proteome</keyword>
<accession>A0ABR0QTZ7</accession>
<dbReference type="PANTHER" id="PTHR37984">
    <property type="entry name" value="PROTEIN CBG26694"/>
    <property type="match status" value="1"/>
</dbReference>
<feature type="domain" description="Integrase zinc-binding" evidence="1">
    <location>
        <begin position="73"/>
        <end position="128"/>
    </location>
</feature>
<evidence type="ECO:0000259" key="1">
    <source>
        <dbReference type="Pfam" id="PF17921"/>
    </source>
</evidence>
<dbReference type="Proteomes" id="UP001358586">
    <property type="component" value="Chromosome 2"/>
</dbReference>
<evidence type="ECO:0000313" key="3">
    <source>
        <dbReference type="Proteomes" id="UP001358586"/>
    </source>
</evidence>
<dbReference type="InterPro" id="IPR050951">
    <property type="entry name" value="Retrovirus_Pol_polyprotein"/>
</dbReference>
<protein>
    <recommendedName>
        <fullName evidence="1">Integrase zinc-binding domain-containing protein</fullName>
    </recommendedName>
</protein>
<reference evidence="2 3" key="1">
    <citation type="submission" date="2023-03" db="EMBL/GenBank/DDBJ databases">
        <title>WGS of Gossypium arboreum.</title>
        <authorList>
            <person name="Yu D."/>
        </authorList>
    </citation>
    <scope>NUCLEOTIDE SEQUENCE [LARGE SCALE GENOMIC DNA]</scope>
    <source>
        <tissue evidence="2">Leaf</tissue>
    </source>
</reference>
<dbReference type="InterPro" id="IPR041588">
    <property type="entry name" value="Integrase_H2C2"/>
</dbReference>
<dbReference type="Pfam" id="PF17921">
    <property type="entry name" value="Integrase_H2C2"/>
    <property type="match status" value="1"/>
</dbReference>
<organism evidence="2 3">
    <name type="scientific">Gossypium arboreum</name>
    <name type="common">Tree cotton</name>
    <name type="synonym">Gossypium nanking</name>
    <dbReference type="NCBI Taxonomy" id="29729"/>
    <lineage>
        <taxon>Eukaryota</taxon>
        <taxon>Viridiplantae</taxon>
        <taxon>Streptophyta</taxon>
        <taxon>Embryophyta</taxon>
        <taxon>Tracheophyta</taxon>
        <taxon>Spermatophyta</taxon>
        <taxon>Magnoliopsida</taxon>
        <taxon>eudicotyledons</taxon>
        <taxon>Gunneridae</taxon>
        <taxon>Pentapetalae</taxon>
        <taxon>rosids</taxon>
        <taxon>malvids</taxon>
        <taxon>Malvales</taxon>
        <taxon>Malvaceae</taxon>
        <taxon>Malvoideae</taxon>
        <taxon>Gossypium</taxon>
    </lineage>
</organism>
<dbReference type="Gene3D" id="1.10.340.70">
    <property type="match status" value="1"/>
</dbReference>
<dbReference type="PANTHER" id="PTHR37984:SF5">
    <property type="entry name" value="PROTEIN NYNRIN-LIKE"/>
    <property type="match status" value="1"/>
</dbReference>
<sequence>MNTQLLVTDDGSILAELRAKLLFLQEICEAQKGDKELQAKITQCATGIESDFRIGSDGCLMFRDRICVPKGDEIIQKILHEAHNSCMSIHPGSVKMYNDLKKLYWWSGMKRDISEFVSKCLICQQVKAEHQVPSGLRQPVMVPEWK</sequence>
<gene>
    <name evidence="2" type="ORF">PVK06_004708</name>
</gene>
<comment type="caution">
    <text evidence="2">The sequence shown here is derived from an EMBL/GenBank/DDBJ whole genome shotgun (WGS) entry which is preliminary data.</text>
</comment>
<dbReference type="EMBL" id="JARKNE010000002">
    <property type="protein sequence ID" value="KAK5842363.1"/>
    <property type="molecule type" value="Genomic_DNA"/>
</dbReference>
<proteinExistence type="predicted"/>
<evidence type="ECO:0000313" key="2">
    <source>
        <dbReference type="EMBL" id="KAK5842363.1"/>
    </source>
</evidence>